<keyword evidence="4" id="KW-1185">Reference proteome</keyword>
<reference evidence="3" key="1">
    <citation type="submission" date="2020-07" db="EMBL/GenBank/DDBJ databases">
        <title>Clarias magur genome sequencing, assembly and annotation.</title>
        <authorList>
            <person name="Kushwaha B."/>
            <person name="Kumar R."/>
            <person name="Das P."/>
            <person name="Joshi C.G."/>
            <person name="Kumar D."/>
            <person name="Nagpure N.S."/>
            <person name="Pandey M."/>
            <person name="Agarwal S."/>
            <person name="Srivastava S."/>
            <person name="Singh M."/>
            <person name="Sahoo L."/>
            <person name="Jayasankar P."/>
            <person name="Meher P.K."/>
            <person name="Koringa P.G."/>
            <person name="Iquebal M.A."/>
            <person name="Das S.P."/>
            <person name="Bit A."/>
            <person name="Patnaik S."/>
            <person name="Patel N."/>
            <person name="Shah T.M."/>
            <person name="Hinsu A."/>
            <person name="Jena J.K."/>
        </authorList>
    </citation>
    <scope>NUCLEOTIDE SEQUENCE</scope>
    <source>
        <strain evidence="3">CIFAMagur01</strain>
        <tissue evidence="3">Testis</tissue>
    </source>
</reference>
<dbReference type="OrthoDB" id="10260387at2759"/>
<proteinExistence type="predicted"/>
<accession>A0A8J4U3B7</accession>
<evidence type="ECO:0000313" key="3">
    <source>
        <dbReference type="EMBL" id="KAF5890075.1"/>
    </source>
</evidence>
<feature type="compositionally biased region" description="Basic and acidic residues" evidence="1">
    <location>
        <begin position="139"/>
        <end position="149"/>
    </location>
</feature>
<keyword evidence="2" id="KW-1133">Transmembrane helix</keyword>
<feature type="region of interest" description="Disordered" evidence="1">
    <location>
        <begin position="124"/>
        <end position="158"/>
    </location>
</feature>
<comment type="caution">
    <text evidence="3">The sequence shown here is derived from an EMBL/GenBank/DDBJ whole genome shotgun (WGS) entry which is preliminary data.</text>
</comment>
<dbReference type="Proteomes" id="UP000727407">
    <property type="component" value="Unassembled WGS sequence"/>
</dbReference>
<keyword evidence="2" id="KW-0472">Membrane</keyword>
<dbReference type="EMBL" id="QNUK01000728">
    <property type="protein sequence ID" value="KAF5890075.1"/>
    <property type="molecule type" value="Genomic_DNA"/>
</dbReference>
<sequence length="348" mass="39585">MKTSIDSGRRDNVNSFPENKQRVVLKNAAEAVFVPLKDGVSSLNRVYETLIEANDPVTGQCFNYDYIRQQAVQAHQHLERSGHIASSGLKSLDEDLARLLQDEGKLEQEQRRAETHLANLRAQQVSNESLQRSAQGALERAEKHLDSTKQDIQSQKRKKRRAKILRGVGMGLLAAPVAGWVAGAALVTDVVNRRRQASRATVDPEDEVRRYDAEVRNYERRVYEYQFRISQACDDITQNDRKLTQTREAIHEVRKKSDSVAELQRKMRSAVQVLEALSGKASMAEHRTRSFILQEPVMKVMEDVMKAMEQNAGNGLLYNKDLPRIMHELKENHQLLETICASEKNITL</sequence>
<gene>
    <name evidence="3" type="ORF">DAT39_020227</name>
</gene>
<organism evidence="3 4">
    <name type="scientific">Clarias magur</name>
    <name type="common">Asian catfish</name>
    <name type="synonym">Macropteronotus magur</name>
    <dbReference type="NCBI Taxonomy" id="1594786"/>
    <lineage>
        <taxon>Eukaryota</taxon>
        <taxon>Metazoa</taxon>
        <taxon>Chordata</taxon>
        <taxon>Craniata</taxon>
        <taxon>Vertebrata</taxon>
        <taxon>Euteleostomi</taxon>
        <taxon>Actinopterygii</taxon>
        <taxon>Neopterygii</taxon>
        <taxon>Teleostei</taxon>
        <taxon>Ostariophysi</taxon>
        <taxon>Siluriformes</taxon>
        <taxon>Clariidae</taxon>
        <taxon>Clarias</taxon>
    </lineage>
</organism>
<protein>
    <submittedName>
        <fullName evidence="3">Cancer-associated 1 protein-like isoform X2</fullName>
    </submittedName>
</protein>
<feature type="transmembrane region" description="Helical" evidence="2">
    <location>
        <begin position="164"/>
        <end position="187"/>
    </location>
</feature>
<evidence type="ECO:0000256" key="1">
    <source>
        <dbReference type="SAM" id="MobiDB-lite"/>
    </source>
</evidence>
<dbReference type="AlphaFoldDB" id="A0A8J4U3B7"/>
<feature type="compositionally biased region" description="Polar residues" evidence="1">
    <location>
        <begin position="124"/>
        <end position="134"/>
    </location>
</feature>
<name>A0A8J4U3B7_CLAMG</name>
<evidence type="ECO:0000256" key="2">
    <source>
        <dbReference type="SAM" id="Phobius"/>
    </source>
</evidence>
<evidence type="ECO:0000313" key="4">
    <source>
        <dbReference type="Proteomes" id="UP000727407"/>
    </source>
</evidence>
<keyword evidence="2" id="KW-0812">Transmembrane</keyword>